<accession>A0A917TD21</accession>
<sequence length="65" mass="7768">MDETLKLILDELKVIKQEQEELKKLVSSMKGEVVKDLKPYFDSVEKRIDEKTSELNETFRPTKYY</sequence>
<organism evidence="2 3">
    <name type="scientific">Paraliobacillus quinghaiensis</name>
    <dbReference type="NCBI Taxonomy" id="470815"/>
    <lineage>
        <taxon>Bacteria</taxon>
        <taxon>Bacillati</taxon>
        <taxon>Bacillota</taxon>
        <taxon>Bacilli</taxon>
        <taxon>Bacillales</taxon>
        <taxon>Bacillaceae</taxon>
        <taxon>Paraliobacillus</taxon>
    </lineage>
</organism>
<name>A0A917TD21_9BACI</name>
<keyword evidence="3" id="KW-1185">Reference proteome</keyword>
<reference evidence="2" key="1">
    <citation type="journal article" date="2014" name="Int. J. Syst. Evol. Microbiol.">
        <title>Complete genome sequence of Corynebacterium casei LMG S-19264T (=DSM 44701T), isolated from a smear-ripened cheese.</title>
        <authorList>
            <consortium name="US DOE Joint Genome Institute (JGI-PGF)"/>
            <person name="Walter F."/>
            <person name="Albersmeier A."/>
            <person name="Kalinowski J."/>
            <person name="Ruckert C."/>
        </authorList>
    </citation>
    <scope>NUCLEOTIDE SEQUENCE</scope>
    <source>
        <strain evidence="2">CGMCC 1.6333</strain>
    </source>
</reference>
<evidence type="ECO:0000313" key="2">
    <source>
        <dbReference type="EMBL" id="GGM18938.1"/>
    </source>
</evidence>
<dbReference type="RefSeq" id="WP_117152611.1">
    <property type="nucleotide sequence ID" value="NZ_BMLG01000001.1"/>
</dbReference>
<gene>
    <name evidence="2" type="ORF">GCM10011351_00880</name>
</gene>
<reference evidence="2" key="2">
    <citation type="submission" date="2020-09" db="EMBL/GenBank/DDBJ databases">
        <authorList>
            <person name="Sun Q."/>
            <person name="Zhou Y."/>
        </authorList>
    </citation>
    <scope>NUCLEOTIDE SEQUENCE</scope>
    <source>
        <strain evidence="2">CGMCC 1.6333</strain>
    </source>
</reference>
<proteinExistence type="predicted"/>
<evidence type="ECO:0000256" key="1">
    <source>
        <dbReference type="SAM" id="Coils"/>
    </source>
</evidence>
<dbReference type="AlphaFoldDB" id="A0A917TD21"/>
<feature type="coiled-coil region" evidence="1">
    <location>
        <begin position="5"/>
        <end position="32"/>
    </location>
</feature>
<comment type="caution">
    <text evidence="2">The sequence shown here is derived from an EMBL/GenBank/DDBJ whole genome shotgun (WGS) entry which is preliminary data.</text>
</comment>
<dbReference type="Proteomes" id="UP000618460">
    <property type="component" value="Unassembled WGS sequence"/>
</dbReference>
<keyword evidence="1" id="KW-0175">Coiled coil</keyword>
<protein>
    <submittedName>
        <fullName evidence="2">Uncharacterized protein</fullName>
    </submittedName>
</protein>
<dbReference type="OrthoDB" id="2887676at2"/>
<dbReference type="EMBL" id="BMLG01000001">
    <property type="protein sequence ID" value="GGM18938.1"/>
    <property type="molecule type" value="Genomic_DNA"/>
</dbReference>
<evidence type="ECO:0000313" key="3">
    <source>
        <dbReference type="Proteomes" id="UP000618460"/>
    </source>
</evidence>